<comment type="subunit">
    <text evidence="9">Core component of at least two putative endosomal tethering complexes, the homotypic fusion and vacuole protein sorting (HOPS) complex and the class C core vacuole/endosome tethering (CORVET) complex.</text>
</comment>
<evidence type="ECO:0000256" key="12">
    <source>
        <dbReference type="SAM" id="Coils"/>
    </source>
</evidence>
<evidence type="ECO:0000256" key="11">
    <source>
        <dbReference type="PROSITE-ProRule" id="PRU01006"/>
    </source>
</evidence>
<dbReference type="InterPro" id="IPR001841">
    <property type="entry name" value="Znf_RING"/>
</dbReference>
<dbReference type="GO" id="GO:0007033">
    <property type="term" value="P:vacuole organization"/>
    <property type="evidence" value="ECO:0000318"/>
    <property type="project" value="GO_Central"/>
</dbReference>
<evidence type="ECO:0000313" key="15">
    <source>
        <dbReference type="EMBL" id="GAQ78772.1"/>
    </source>
</evidence>
<feature type="region of interest" description="Disordered" evidence="13">
    <location>
        <begin position="558"/>
        <end position="612"/>
    </location>
</feature>
<evidence type="ECO:0000256" key="13">
    <source>
        <dbReference type="SAM" id="MobiDB-lite"/>
    </source>
</evidence>
<comment type="function">
    <text evidence="9">Involved in regulating membrane fusion at the tonoplast and the prevacuolar compartment.</text>
</comment>
<feature type="repeat" description="CHCR" evidence="11">
    <location>
        <begin position="617"/>
        <end position="807"/>
    </location>
</feature>
<proteinExistence type="inferred from homology"/>
<dbReference type="GO" id="GO:0008270">
    <property type="term" value="F:zinc ion binding"/>
    <property type="evidence" value="ECO:0007669"/>
    <property type="project" value="UniProtKB-KW"/>
</dbReference>
<dbReference type="Pfam" id="PF23341">
    <property type="entry name" value="PEP5_VPS11_N"/>
    <property type="match status" value="1"/>
</dbReference>
<dbReference type="PIRSF" id="PIRSF007860">
    <property type="entry name" value="VPS11"/>
    <property type="match status" value="1"/>
</dbReference>
<dbReference type="InterPro" id="IPR024763">
    <property type="entry name" value="VPS11_C"/>
</dbReference>
<evidence type="ECO:0000256" key="4">
    <source>
        <dbReference type="ARBA" id="ARBA00022771"/>
    </source>
</evidence>
<dbReference type="GO" id="GO:0030674">
    <property type="term" value="F:protein-macromolecule adaptor activity"/>
    <property type="evidence" value="ECO:0000318"/>
    <property type="project" value="GO_Central"/>
</dbReference>
<evidence type="ECO:0000256" key="5">
    <source>
        <dbReference type="ARBA" id="ARBA00022833"/>
    </source>
</evidence>
<dbReference type="GO" id="GO:0009705">
    <property type="term" value="C:plant-type vacuole membrane"/>
    <property type="evidence" value="ECO:0007669"/>
    <property type="project" value="UniProtKB-UniRule"/>
</dbReference>
<dbReference type="SUPFAM" id="SSF48371">
    <property type="entry name" value="ARM repeat"/>
    <property type="match status" value="1"/>
</dbReference>
<dbReference type="PROSITE" id="PS50089">
    <property type="entry name" value="ZF_RING_2"/>
    <property type="match status" value="1"/>
</dbReference>
<keyword evidence="2" id="KW-0813">Transport</keyword>
<feature type="repeat" description="CHCR" evidence="11">
    <location>
        <begin position="397"/>
        <end position="545"/>
    </location>
</feature>
<dbReference type="STRING" id="105231.A0A1Y1HM61"/>
<comment type="subcellular location">
    <subcellularLocation>
        <location evidence="8">Endomembrane system</location>
        <topology evidence="8">Peripheral membrane protein</topology>
        <orientation evidence="8">Cytoplasmic side</orientation>
    </subcellularLocation>
    <subcellularLocation>
        <location evidence="9">Vacuole membrane</location>
        <topology evidence="9">Peripheral membrane protein</topology>
    </subcellularLocation>
    <subcellularLocation>
        <location evidence="9">Prevacuolar compartment membrane</location>
        <topology evidence="9">Peripheral membrane protein</topology>
    </subcellularLocation>
</comment>
<dbReference type="Proteomes" id="UP000054558">
    <property type="component" value="Unassembled WGS sequence"/>
</dbReference>
<dbReference type="SUPFAM" id="SSF50978">
    <property type="entry name" value="WD40 repeat-like"/>
    <property type="match status" value="1"/>
</dbReference>
<keyword evidence="12" id="KW-0175">Coiled coil</keyword>
<dbReference type="OMA" id="ENENECP"/>
<evidence type="ECO:0000256" key="1">
    <source>
        <dbReference type="ARBA" id="ARBA00007070"/>
    </source>
</evidence>
<dbReference type="PANTHER" id="PTHR23323">
    <property type="entry name" value="VACUOLAR PROTEIN SORTING-ASSOCIATED PROTEIN"/>
    <property type="match status" value="1"/>
</dbReference>
<evidence type="ECO:0000256" key="7">
    <source>
        <dbReference type="ARBA" id="ARBA00023136"/>
    </source>
</evidence>
<evidence type="ECO:0000256" key="2">
    <source>
        <dbReference type="ARBA" id="ARBA00022448"/>
    </source>
</evidence>
<evidence type="ECO:0000256" key="10">
    <source>
        <dbReference type="PROSITE-ProRule" id="PRU00175"/>
    </source>
</evidence>
<keyword evidence="16" id="KW-1185">Reference proteome</keyword>
<dbReference type="InterPro" id="IPR000547">
    <property type="entry name" value="Clathrin_H-chain/VPS_repeat"/>
</dbReference>
<feature type="domain" description="RING-type" evidence="14">
    <location>
        <begin position="894"/>
        <end position="929"/>
    </location>
</feature>
<feature type="compositionally biased region" description="Polar residues" evidence="13">
    <location>
        <begin position="586"/>
        <end position="608"/>
    </location>
</feature>
<dbReference type="Pfam" id="PF12451">
    <property type="entry name" value="VPS11_C"/>
    <property type="match status" value="1"/>
</dbReference>
<keyword evidence="3" id="KW-0479">Metal-binding</keyword>
<dbReference type="GO" id="GO:0033263">
    <property type="term" value="C:CORVET complex"/>
    <property type="evidence" value="ECO:0007669"/>
    <property type="project" value="UniProtKB-UniRule"/>
</dbReference>
<dbReference type="GO" id="GO:0048284">
    <property type="term" value="P:organelle fusion"/>
    <property type="evidence" value="ECO:0000318"/>
    <property type="project" value="GO_Central"/>
</dbReference>
<keyword evidence="6" id="KW-0653">Protein transport</keyword>
<dbReference type="InterPro" id="IPR016024">
    <property type="entry name" value="ARM-type_fold"/>
</dbReference>
<dbReference type="GO" id="GO:0006904">
    <property type="term" value="P:vesicle docking involved in exocytosis"/>
    <property type="evidence" value="ECO:0000318"/>
    <property type="project" value="GO_Central"/>
</dbReference>
<evidence type="ECO:0000256" key="3">
    <source>
        <dbReference type="ARBA" id="ARBA00022723"/>
    </source>
</evidence>
<accession>A0A1Y1HM61</accession>
<dbReference type="Gene3D" id="2.130.10.10">
    <property type="entry name" value="YVTN repeat-like/Quinoprotein amine dehydrogenase"/>
    <property type="match status" value="1"/>
</dbReference>
<gene>
    <name evidence="15" type="ORF">KFL_000180545</name>
</gene>
<name>A0A1Y1HM61_KLENI</name>
<dbReference type="SUPFAM" id="SSF57850">
    <property type="entry name" value="RING/U-box"/>
    <property type="match status" value="1"/>
</dbReference>
<organism evidence="15 16">
    <name type="scientific">Klebsormidium nitens</name>
    <name type="common">Green alga</name>
    <name type="synonym">Ulothrix nitens</name>
    <dbReference type="NCBI Taxonomy" id="105231"/>
    <lineage>
        <taxon>Eukaryota</taxon>
        <taxon>Viridiplantae</taxon>
        <taxon>Streptophyta</taxon>
        <taxon>Klebsormidiophyceae</taxon>
        <taxon>Klebsormidiales</taxon>
        <taxon>Klebsormidiaceae</taxon>
        <taxon>Klebsormidium</taxon>
    </lineage>
</organism>
<keyword evidence="7 9" id="KW-0472">Membrane</keyword>
<dbReference type="PANTHER" id="PTHR23323:SF24">
    <property type="entry name" value="VACUOLAR PROTEIN SORTING-ASSOCIATED PROTEIN 11 HOMOLOG"/>
    <property type="match status" value="1"/>
</dbReference>
<dbReference type="OrthoDB" id="2019970at2759"/>
<comment type="similarity">
    <text evidence="1 9">Belongs to the VPS11 family.</text>
</comment>
<evidence type="ECO:0000256" key="9">
    <source>
        <dbReference type="PIRNR" id="PIRNR007860"/>
    </source>
</evidence>
<dbReference type="InterPro" id="IPR057308">
    <property type="entry name" value="CHCR_PEP5_VPS11"/>
</dbReference>
<reference evidence="15 16" key="1">
    <citation type="journal article" date="2014" name="Nat. Commun.">
        <title>Klebsormidium flaccidum genome reveals primary factors for plant terrestrial adaptation.</title>
        <authorList>
            <person name="Hori K."/>
            <person name="Maruyama F."/>
            <person name="Fujisawa T."/>
            <person name="Togashi T."/>
            <person name="Yamamoto N."/>
            <person name="Seo M."/>
            <person name="Sato S."/>
            <person name="Yamada T."/>
            <person name="Mori H."/>
            <person name="Tajima N."/>
            <person name="Moriyama T."/>
            <person name="Ikeuchi M."/>
            <person name="Watanabe M."/>
            <person name="Wada H."/>
            <person name="Kobayashi K."/>
            <person name="Saito M."/>
            <person name="Masuda T."/>
            <person name="Sasaki-Sekimoto Y."/>
            <person name="Mashiguchi K."/>
            <person name="Awai K."/>
            <person name="Shimojima M."/>
            <person name="Masuda S."/>
            <person name="Iwai M."/>
            <person name="Nobusawa T."/>
            <person name="Narise T."/>
            <person name="Kondo S."/>
            <person name="Saito H."/>
            <person name="Sato R."/>
            <person name="Murakawa M."/>
            <person name="Ihara Y."/>
            <person name="Oshima-Yamada Y."/>
            <person name="Ohtaka K."/>
            <person name="Satoh M."/>
            <person name="Sonobe K."/>
            <person name="Ishii M."/>
            <person name="Ohtani R."/>
            <person name="Kanamori-Sato M."/>
            <person name="Honoki R."/>
            <person name="Miyazaki D."/>
            <person name="Mochizuki H."/>
            <person name="Umetsu J."/>
            <person name="Higashi K."/>
            <person name="Shibata D."/>
            <person name="Kamiya Y."/>
            <person name="Sato N."/>
            <person name="Nakamura Y."/>
            <person name="Tabata S."/>
            <person name="Ida S."/>
            <person name="Kurokawa K."/>
            <person name="Ohta H."/>
        </authorList>
    </citation>
    <scope>NUCLEOTIDE SEQUENCE [LARGE SCALE GENOMIC DNA]</scope>
    <source>
        <strain evidence="15 16">NIES-2285</strain>
    </source>
</reference>
<dbReference type="SMART" id="SM00184">
    <property type="entry name" value="RING"/>
    <property type="match status" value="1"/>
</dbReference>
<keyword evidence="4 10" id="KW-0863">Zinc-finger</keyword>
<sequence>MAHYQWRKFQFFNDGTPQGDLPAELQKPLRCSSCDRSYLFFGGADGTVVVTDRSLKVVANFPAHGHTVSQMQQLKQRNMLVTVGEDEPPPAGKVGVSVVKLWDMDKLAGEGGGAGGGPPCLKTIKVFTSKFPEAEIASFLVLEEAPPSLWAIIGLNNGQVYLLHGDFGRDRIVRTRLVVDPGEDDWPPSRVTGLTAASQGGTLYLFAATLDVFVSFNLAQSAPQRRQLDAHGCQPHCLTMSDANEPVLGRPEAVYFYEADGRGPCWAFEGEKRFLSWFRGYLLCVTAEPRNPLKNVVTVYDLKNKLIAYNATVGGVQHVLSGGGMITILTDDHKALCLAEKDMGSKLEMLFRKNLYTIAINLIQGQQADAASTADVMRKYGDHLYGKQDYDEAMAQYIRTIGQLEPSYVIQKFLDAQRIHNLTHYLEKLHEQGRATADHTTLLLNCYTKLKDVAKLDEFIKAEGDHRFDVETAVRVCRAAGYYEHALWVAKRAGEHEWYLKILLEDLGRYEEALKYVGALATFEAAVTLKQYGKILVTHRPGETTAILLKLCTQGLAPARDTSNRPPAPNGVSSATARGDPPTASPEASTSKSSTRGTAPSEASTSKPSARGIIRGAEEEMEPILPSPMDFVHVFVDRPRWLLRFFEQYSEQVKGSPSEVPINNTLLELYLADDLQATAIAKAALSGPVPVPSSLETEEAERERKERLKKALALLKAGWPPHEPQPKYDPDLAVVLCQMHGFREGRLFLYEKMRLYKEVIASYMADSDHAGLIACCRRLGTASRGGDPNLWTDVLTYFGEKGGPDCEKEVREVLEVVERDRLLPPLIVLQKLALNPHLQLATVRDYVARQIAQDTRAIEEDRRAIEKYKEETAAMRAEVAELRSAARIFQNTKCTACTSALDLPAIHFLCMHSFHQRCLGENEKECPVCAPANRTVLEMKKSLDQNSNDHDRFFQLVQNSDDGFSVIAEYFGRGILNRHPAPQSSMQQSSTRTLSQIPDLGQLVLS</sequence>
<dbReference type="InterPro" id="IPR036322">
    <property type="entry name" value="WD40_repeat_dom_sf"/>
</dbReference>
<dbReference type="CDD" id="cd16688">
    <property type="entry name" value="RING-H2_Vps11"/>
    <property type="match status" value="1"/>
</dbReference>
<keyword evidence="9" id="KW-0926">Vacuole</keyword>
<dbReference type="InterPro" id="IPR011990">
    <property type="entry name" value="TPR-like_helical_dom_sf"/>
</dbReference>
<evidence type="ECO:0000256" key="8">
    <source>
        <dbReference type="ARBA" id="ARBA00029433"/>
    </source>
</evidence>
<dbReference type="Gene3D" id="3.30.40.10">
    <property type="entry name" value="Zinc/RING finger domain, C3HC4 (zinc finger)"/>
    <property type="match status" value="1"/>
</dbReference>
<dbReference type="GO" id="GO:0030897">
    <property type="term" value="C:HOPS complex"/>
    <property type="evidence" value="ECO:0000318"/>
    <property type="project" value="GO_Central"/>
</dbReference>
<feature type="coiled-coil region" evidence="12">
    <location>
        <begin position="851"/>
        <end position="885"/>
    </location>
</feature>
<dbReference type="InterPro" id="IPR015943">
    <property type="entry name" value="WD40/YVTN_repeat-like_dom_sf"/>
</dbReference>
<dbReference type="Gene3D" id="1.25.40.10">
    <property type="entry name" value="Tetratricopeptide repeat domain"/>
    <property type="match status" value="1"/>
</dbReference>
<dbReference type="InterPro" id="IPR057307">
    <property type="entry name" value="PEP5_VPS11_N"/>
</dbReference>
<evidence type="ECO:0000313" key="16">
    <source>
        <dbReference type="Proteomes" id="UP000054558"/>
    </source>
</evidence>
<dbReference type="AlphaFoldDB" id="A0A1Y1HM61"/>
<dbReference type="EMBL" id="DF236967">
    <property type="protein sequence ID" value="GAQ78772.1"/>
    <property type="molecule type" value="Genomic_DNA"/>
</dbReference>
<dbReference type="GO" id="GO:0006886">
    <property type="term" value="P:intracellular protein transport"/>
    <property type="evidence" value="ECO:0007669"/>
    <property type="project" value="UniProtKB-UniRule"/>
</dbReference>
<dbReference type="Pfam" id="PF23356">
    <property type="entry name" value="TPR_PEP5_VPS11"/>
    <property type="match status" value="2"/>
</dbReference>
<evidence type="ECO:0000259" key="14">
    <source>
        <dbReference type="PROSITE" id="PS50089"/>
    </source>
</evidence>
<dbReference type="GO" id="GO:0007032">
    <property type="term" value="P:endosome organization"/>
    <property type="evidence" value="ECO:0000318"/>
    <property type="project" value="GO_Central"/>
</dbReference>
<protein>
    <recommendedName>
        <fullName evidence="9">Vacuolar protein sorting-associated protein 11 homolog</fullName>
    </recommendedName>
</protein>
<dbReference type="InterPro" id="IPR016528">
    <property type="entry name" value="VPS11"/>
</dbReference>
<dbReference type="GO" id="GO:0005768">
    <property type="term" value="C:endosome"/>
    <property type="evidence" value="ECO:0000318"/>
    <property type="project" value="GO_Central"/>
</dbReference>
<dbReference type="PROSITE" id="PS50236">
    <property type="entry name" value="CHCR"/>
    <property type="match status" value="2"/>
</dbReference>
<dbReference type="InterPro" id="IPR013083">
    <property type="entry name" value="Znf_RING/FYVE/PHD"/>
</dbReference>
<evidence type="ECO:0000256" key="6">
    <source>
        <dbReference type="ARBA" id="ARBA00022927"/>
    </source>
</evidence>
<keyword evidence="5" id="KW-0862">Zinc</keyword>